<evidence type="ECO:0000256" key="4">
    <source>
        <dbReference type="ARBA" id="ARBA00022692"/>
    </source>
</evidence>
<evidence type="ECO:0000256" key="1">
    <source>
        <dbReference type="ARBA" id="ARBA00004651"/>
    </source>
</evidence>
<feature type="transmembrane region" description="Helical" evidence="7">
    <location>
        <begin position="346"/>
        <end position="370"/>
    </location>
</feature>
<sequence length="420" mass="43381">MPTIRRTFRSLHSRNYRLFYVGQLISLSGTACQVVALSWVVYRLTDSAVALGAVTSLSMLPMLLAGPWGGLLADRFDKRRVLIGANAGMAAVGALLAAVTLLGVVQVWQLYVLALLSGLGAAVEIPTRQAFVNELVGPEQLPNAIALNSALFNASRIVGPAVAAGLLALAGGGWCFAVNAVSFLAVIGAYRRMRPAELRPTPRPKAQRGQVLAGLRHVWGEPVLRRTLGLVGLVALLSFNFPIVLPVLANRSYGGGSSLFSALTATMALGSVLGALAVASRRRPSDRALLVTGLASGFLLVATASTTNLVLVLPLLALSGAAGIGFFSTANARIQLVAAGELRGRVMALYALVFLGSTPLSSPLVGWIVQRFGPRLALGGGGLLAALAVALVLLPAALAERGTPAGATEPEPSEAVPLPA</sequence>
<dbReference type="PANTHER" id="PTHR23513:SF11">
    <property type="entry name" value="STAPHYLOFERRIN A TRANSPORTER"/>
    <property type="match status" value="1"/>
</dbReference>
<dbReference type="InterPro" id="IPR020846">
    <property type="entry name" value="MFS_dom"/>
</dbReference>
<evidence type="ECO:0000259" key="8">
    <source>
        <dbReference type="PROSITE" id="PS50850"/>
    </source>
</evidence>
<comment type="subcellular location">
    <subcellularLocation>
        <location evidence="1">Cell membrane</location>
        <topology evidence="1">Multi-pass membrane protein</topology>
    </subcellularLocation>
</comment>
<evidence type="ECO:0000256" key="2">
    <source>
        <dbReference type="ARBA" id="ARBA00022448"/>
    </source>
</evidence>
<name>A0A6J4HAZ5_9ACTN</name>
<evidence type="ECO:0000313" key="9">
    <source>
        <dbReference type="EMBL" id="CAA9217234.1"/>
    </source>
</evidence>
<dbReference type="AlphaFoldDB" id="A0A6J4HAZ5"/>
<keyword evidence="6 7" id="KW-0472">Membrane</keyword>
<feature type="transmembrane region" description="Helical" evidence="7">
    <location>
        <begin position="48"/>
        <end position="69"/>
    </location>
</feature>
<feature type="transmembrane region" description="Helical" evidence="7">
    <location>
        <begin position="157"/>
        <end position="190"/>
    </location>
</feature>
<keyword evidence="3" id="KW-1003">Cell membrane</keyword>
<dbReference type="GO" id="GO:0022857">
    <property type="term" value="F:transmembrane transporter activity"/>
    <property type="evidence" value="ECO:0007669"/>
    <property type="project" value="InterPro"/>
</dbReference>
<dbReference type="PANTHER" id="PTHR23513">
    <property type="entry name" value="INTEGRAL MEMBRANE EFFLUX PROTEIN-RELATED"/>
    <property type="match status" value="1"/>
</dbReference>
<feature type="transmembrane region" description="Helical" evidence="7">
    <location>
        <begin position="260"/>
        <end position="279"/>
    </location>
</feature>
<keyword evidence="2" id="KW-0813">Transport</keyword>
<feature type="transmembrane region" description="Helical" evidence="7">
    <location>
        <begin position="228"/>
        <end position="248"/>
    </location>
</feature>
<feature type="transmembrane region" description="Helical" evidence="7">
    <location>
        <begin position="376"/>
        <end position="398"/>
    </location>
</feature>
<feature type="transmembrane region" description="Helical" evidence="7">
    <location>
        <begin position="81"/>
        <end position="108"/>
    </location>
</feature>
<keyword evidence="5 7" id="KW-1133">Transmembrane helix</keyword>
<dbReference type="Gene3D" id="1.20.1250.20">
    <property type="entry name" value="MFS general substrate transporter like domains"/>
    <property type="match status" value="1"/>
</dbReference>
<dbReference type="GO" id="GO:0005886">
    <property type="term" value="C:plasma membrane"/>
    <property type="evidence" value="ECO:0007669"/>
    <property type="project" value="UniProtKB-SubCell"/>
</dbReference>
<dbReference type="PROSITE" id="PS51257">
    <property type="entry name" value="PROKAR_LIPOPROTEIN"/>
    <property type="match status" value="1"/>
</dbReference>
<dbReference type="Pfam" id="PF05977">
    <property type="entry name" value="MFS_3"/>
    <property type="match status" value="1"/>
</dbReference>
<dbReference type="SUPFAM" id="SSF103473">
    <property type="entry name" value="MFS general substrate transporter"/>
    <property type="match status" value="1"/>
</dbReference>
<dbReference type="CDD" id="cd06173">
    <property type="entry name" value="MFS_MefA_like"/>
    <property type="match status" value="1"/>
</dbReference>
<reference evidence="9" key="1">
    <citation type="submission" date="2020-02" db="EMBL/GenBank/DDBJ databases">
        <authorList>
            <person name="Meier V. D."/>
        </authorList>
    </citation>
    <scope>NUCLEOTIDE SEQUENCE</scope>
    <source>
        <strain evidence="9">AVDCRST_MAG76</strain>
    </source>
</reference>
<keyword evidence="4 7" id="KW-0812">Transmembrane</keyword>
<evidence type="ECO:0000256" key="3">
    <source>
        <dbReference type="ARBA" id="ARBA00022475"/>
    </source>
</evidence>
<feature type="transmembrane region" description="Helical" evidence="7">
    <location>
        <begin position="288"/>
        <end position="305"/>
    </location>
</feature>
<dbReference type="PROSITE" id="PS50850">
    <property type="entry name" value="MFS"/>
    <property type="match status" value="1"/>
</dbReference>
<dbReference type="InterPro" id="IPR036259">
    <property type="entry name" value="MFS_trans_sf"/>
</dbReference>
<accession>A0A6J4HAZ5</accession>
<dbReference type="EMBL" id="CADCSZ010000031">
    <property type="protein sequence ID" value="CAA9217234.1"/>
    <property type="molecule type" value="Genomic_DNA"/>
</dbReference>
<proteinExistence type="predicted"/>
<feature type="domain" description="Major facilitator superfamily (MFS) profile" evidence="8">
    <location>
        <begin position="1"/>
        <end position="420"/>
    </location>
</feature>
<protein>
    <submittedName>
        <fullName evidence="9">Uncharacterized MFS-type transporter</fullName>
    </submittedName>
</protein>
<evidence type="ECO:0000256" key="6">
    <source>
        <dbReference type="ARBA" id="ARBA00023136"/>
    </source>
</evidence>
<organism evidence="9">
    <name type="scientific">uncultured Acidimicrobiales bacterium</name>
    <dbReference type="NCBI Taxonomy" id="310071"/>
    <lineage>
        <taxon>Bacteria</taxon>
        <taxon>Bacillati</taxon>
        <taxon>Actinomycetota</taxon>
        <taxon>Acidimicrobiia</taxon>
        <taxon>Acidimicrobiales</taxon>
        <taxon>environmental samples</taxon>
    </lineage>
</organism>
<evidence type="ECO:0000256" key="5">
    <source>
        <dbReference type="ARBA" id="ARBA00022989"/>
    </source>
</evidence>
<feature type="transmembrane region" description="Helical" evidence="7">
    <location>
        <begin position="20"/>
        <end position="42"/>
    </location>
</feature>
<dbReference type="InterPro" id="IPR010290">
    <property type="entry name" value="TM_effector"/>
</dbReference>
<gene>
    <name evidence="9" type="ORF">AVDCRST_MAG76-481</name>
</gene>
<evidence type="ECO:0000256" key="7">
    <source>
        <dbReference type="SAM" id="Phobius"/>
    </source>
</evidence>